<dbReference type="Gene3D" id="3.40.50.620">
    <property type="entry name" value="HUPs"/>
    <property type="match status" value="1"/>
</dbReference>
<keyword evidence="5" id="KW-0820">tRNA-binding</keyword>
<dbReference type="Pfam" id="PF20258">
    <property type="entry name" value="tRNA_Me_trans_C"/>
    <property type="match status" value="1"/>
</dbReference>
<evidence type="ECO:0000256" key="12">
    <source>
        <dbReference type="ARBA" id="ARBA00049564"/>
    </source>
</evidence>
<dbReference type="CDD" id="cd01998">
    <property type="entry name" value="MnmA_TRMU-like"/>
    <property type="match status" value="1"/>
</dbReference>
<comment type="caution">
    <text evidence="15">The sequence shown here is derived from an EMBL/GenBank/DDBJ whole genome shotgun (WGS) entry which is preliminary data.</text>
</comment>
<evidence type="ECO:0000256" key="9">
    <source>
        <dbReference type="ARBA" id="ARBA00022840"/>
    </source>
</evidence>
<sequence>MISLYLKTDTRLVAFFNNCNFFMICIQELLKMFRFKNVAVAVSGGVDSAVAAFLLKKKGFNVQAVFMENWDVNDEKGYCSLDADYADAIDLCKFLNIKLHKVSFVKQYWNEVFCNLIKDYESGLTPNPDVLCNRHIKFNYLYNYIINTLGADAIATGHYACSSFGPFLENYEPNKVVKLLKAKDPKKEQLLFLSQVEQEALRKTMFPLGPFLKSEVKSIAYQYGLEKFAKKKESMGICFIGTRDFQNFIREYIEDKPGHFIDIDTGKVVGEHRGLHQWTFGQRSKISGLPKAYFIARKNIEKNEILLAGGTEHNILYSKLFFTSTPHWIAGKPEELQNEDILECEFQFQNTQDWVPCVIFECNKGLIVQLKTTKRAVTPGQYAAFCKGNECLGSARIVYTPVSEFSVNYMNNFSNEEKNIENEDKIEDVDYISRVCN</sequence>
<dbReference type="GO" id="GO:0002143">
    <property type="term" value="P:tRNA wobble position uridine thiolation"/>
    <property type="evidence" value="ECO:0007669"/>
    <property type="project" value="TreeGrafter"/>
</dbReference>
<keyword evidence="10" id="KW-0694">RNA-binding</keyword>
<keyword evidence="7" id="KW-0819">tRNA processing</keyword>
<comment type="similarity">
    <text evidence="3">Belongs to the MnmA/TRMU family.</text>
</comment>
<evidence type="ECO:0000256" key="4">
    <source>
        <dbReference type="ARBA" id="ARBA00011953"/>
    </source>
</evidence>
<dbReference type="GO" id="GO:0005524">
    <property type="term" value="F:ATP binding"/>
    <property type="evidence" value="ECO:0007669"/>
    <property type="project" value="UniProtKB-KW"/>
</dbReference>
<dbReference type="PANTHER" id="PTHR11933">
    <property type="entry name" value="TRNA 5-METHYLAMINOMETHYL-2-THIOURIDYLATE -METHYLTRANSFERASE"/>
    <property type="match status" value="1"/>
</dbReference>
<evidence type="ECO:0000256" key="10">
    <source>
        <dbReference type="ARBA" id="ARBA00022884"/>
    </source>
</evidence>
<dbReference type="InterPro" id="IPR004506">
    <property type="entry name" value="MnmA-like"/>
</dbReference>
<dbReference type="InterPro" id="IPR046885">
    <property type="entry name" value="MnmA-like_C"/>
</dbReference>
<dbReference type="Pfam" id="PF20259">
    <property type="entry name" value="tRNA_Me_trans_M"/>
    <property type="match status" value="1"/>
</dbReference>
<comment type="function">
    <text evidence="1">Catalyzes the 2-thiolation of uridine at the wobble position (U34) of mitochondrial tRNA(Lys), tRNA(Glu) and tRNA(Gln). Required for the formation of 5-taurinomethyl-2-thiouridine (tm5s2U) of mitochondrial tRNA(Lys), tRNA(Glu), and tRNA(Gln) at the wobble position. ATP is required to activate the C2 atom of the wobble base.</text>
</comment>
<dbReference type="InterPro" id="IPR023382">
    <property type="entry name" value="MnmA-like_central_sf"/>
</dbReference>
<evidence type="ECO:0000256" key="11">
    <source>
        <dbReference type="ARBA" id="ARBA00023157"/>
    </source>
</evidence>
<protein>
    <recommendedName>
        <fullName evidence="4">tRNA-5-taurinomethyluridine 2-sulfurtransferase</fullName>
        <ecNumber evidence="4">2.8.1.14</ecNumber>
    </recommendedName>
</protein>
<name>A0AAW1V952_9CUCU</name>
<dbReference type="FunFam" id="3.40.50.620:FF:000104">
    <property type="entry name" value="Mitochondrial tRNA-specific 2-thiouridylase 1"/>
    <property type="match status" value="1"/>
</dbReference>
<evidence type="ECO:0000256" key="2">
    <source>
        <dbReference type="ARBA" id="ARBA00004173"/>
    </source>
</evidence>
<feature type="domain" description="tRNA-specific 2-thiouridylase MnmA-like central" evidence="14">
    <location>
        <begin position="246"/>
        <end position="307"/>
    </location>
</feature>
<dbReference type="Gene3D" id="2.40.30.10">
    <property type="entry name" value="Translation factors"/>
    <property type="match status" value="1"/>
</dbReference>
<dbReference type="EC" id="2.8.1.14" evidence="4"/>
<accession>A0AAW1V952</accession>
<comment type="catalytic activity">
    <reaction evidence="12">
        <text>5-taurinomethyluridine(34) in tRNA + S-sulfanyl-L-cysteinyl-[protein] + AH2 + ATP = 5-taurinomethyl-2-thiouridine(34) in tRNA + L-cysteinyl-[protein] + A + AMP + diphosphate + H(+)</text>
        <dbReference type="Rhea" id="RHEA:47040"/>
        <dbReference type="Rhea" id="RHEA-COMP:10131"/>
        <dbReference type="Rhea" id="RHEA-COMP:11726"/>
        <dbReference type="Rhea" id="RHEA-COMP:11732"/>
        <dbReference type="Rhea" id="RHEA-COMP:11733"/>
        <dbReference type="ChEBI" id="CHEBI:13193"/>
        <dbReference type="ChEBI" id="CHEBI:15378"/>
        <dbReference type="ChEBI" id="CHEBI:17499"/>
        <dbReference type="ChEBI" id="CHEBI:29950"/>
        <dbReference type="ChEBI" id="CHEBI:30616"/>
        <dbReference type="ChEBI" id="CHEBI:33019"/>
        <dbReference type="ChEBI" id="CHEBI:61963"/>
        <dbReference type="ChEBI" id="CHEBI:87171"/>
        <dbReference type="ChEBI" id="CHEBI:87172"/>
        <dbReference type="ChEBI" id="CHEBI:456215"/>
        <dbReference type="EC" id="2.8.1.14"/>
    </reaction>
</comment>
<evidence type="ECO:0000313" key="16">
    <source>
        <dbReference type="Proteomes" id="UP001431783"/>
    </source>
</evidence>
<dbReference type="Proteomes" id="UP001431783">
    <property type="component" value="Unassembled WGS sequence"/>
</dbReference>
<evidence type="ECO:0000259" key="14">
    <source>
        <dbReference type="Pfam" id="PF20259"/>
    </source>
</evidence>
<organism evidence="15 16">
    <name type="scientific">Henosepilachna vigintioctopunctata</name>
    <dbReference type="NCBI Taxonomy" id="420089"/>
    <lineage>
        <taxon>Eukaryota</taxon>
        <taxon>Metazoa</taxon>
        <taxon>Ecdysozoa</taxon>
        <taxon>Arthropoda</taxon>
        <taxon>Hexapoda</taxon>
        <taxon>Insecta</taxon>
        <taxon>Pterygota</taxon>
        <taxon>Neoptera</taxon>
        <taxon>Endopterygota</taxon>
        <taxon>Coleoptera</taxon>
        <taxon>Polyphaga</taxon>
        <taxon>Cucujiformia</taxon>
        <taxon>Coccinelloidea</taxon>
        <taxon>Coccinellidae</taxon>
        <taxon>Epilachninae</taxon>
        <taxon>Epilachnini</taxon>
        <taxon>Henosepilachna</taxon>
    </lineage>
</organism>
<dbReference type="Pfam" id="PF03054">
    <property type="entry name" value="tRNA_Me_trans"/>
    <property type="match status" value="1"/>
</dbReference>
<keyword evidence="9" id="KW-0067">ATP-binding</keyword>
<proteinExistence type="inferred from homology"/>
<dbReference type="FunFam" id="2.30.30.280:FF:000001">
    <property type="entry name" value="tRNA-specific 2-thiouridylase MnmA"/>
    <property type="match status" value="1"/>
</dbReference>
<keyword evidence="11" id="KW-1015">Disulfide bond</keyword>
<dbReference type="GO" id="GO:0061708">
    <property type="term" value="F:tRNA-5-taurinomethyluridine 2-sulfurtransferase"/>
    <property type="evidence" value="ECO:0007669"/>
    <property type="project" value="UniProtKB-EC"/>
</dbReference>
<dbReference type="NCBIfam" id="NF001138">
    <property type="entry name" value="PRK00143.1"/>
    <property type="match status" value="1"/>
</dbReference>
<evidence type="ECO:0000256" key="3">
    <source>
        <dbReference type="ARBA" id="ARBA00006191"/>
    </source>
</evidence>
<dbReference type="NCBIfam" id="TIGR00420">
    <property type="entry name" value="trmU"/>
    <property type="match status" value="1"/>
</dbReference>
<dbReference type="EMBL" id="JARQZJ010000133">
    <property type="protein sequence ID" value="KAK9892227.1"/>
    <property type="molecule type" value="Genomic_DNA"/>
</dbReference>
<evidence type="ECO:0000256" key="7">
    <source>
        <dbReference type="ARBA" id="ARBA00022694"/>
    </source>
</evidence>
<gene>
    <name evidence="15" type="ORF">WA026_019029</name>
</gene>
<comment type="subcellular location">
    <subcellularLocation>
        <location evidence="2">Mitochondrion</location>
    </subcellularLocation>
</comment>
<keyword evidence="6" id="KW-0808">Transferase</keyword>
<evidence type="ECO:0000256" key="6">
    <source>
        <dbReference type="ARBA" id="ARBA00022679"/>
    </source>
</evidence>
<keyword evidence="8" id="KW-0547">Nucleotide-binding</keyword>
<keyword evidence="16" id="KW-1185">Reference proteome</keyword>
<evidence type="ECO:0000256" key="5">
    <source>
        <dbReference type="ARBA" id="ARBA00022555"/>
    </source>
</evidence>
<dbReference type="InterPro" id="IPR014729">
    <property type="entry name" value="Rossmann-like_a/b/a_fold"/>
</dbReference>
<dbReference type="PANTHER" id="PTHR11933:SF5">
    <property type="entry name" value="MITOCHONDRIAL TRNA-SPECIFIC 2-THIOURIDYLASE 1"/>
    <property type="match status" value="1"/>
</dbReference>
<reference evidence="15 16" key="1">
    <citation type="submission" date="2023-03" db="EMBL/GenBank/DDBJ databases">
        <title>Genome insight into feeding habits of ladybird beetles.</title>
        <authorList>
            <person name="Li H.-S."/>
            <person name="Huang Y.-H."/>
            <person name="Pang H."/>
        </authorList>
    </citation>
    <scope>NUCLEOTIDE SEQUENCE [LARGE SCALE GENOMIC DNA]</scope>
    <source>
        <strain evidence="15">SYSU_2023b</strain>
        <tissue evidence="15">Whole body</tissue>
    </source>
</reference>
<dbReference type="Gene3D" id="2.30.30.280">
    <property type="entry name" value="Adenine nucleotide alpha hydrolases-like domains"/>
    <property type="match status" value="1"/>
</dbReference>
<dbReference type="GO" id="GO:0000049">
    <property type="term" value="F:tRNA binding"/>
    <property type="evidence" value="ECO:0007669"/>
    <property type="project" value="UniProtKB-KW"/>
</dbReference>
<dbReference type="AlphaFoldDB" id="A0AAW1V952"/>
<dbReference type="InterPro" id="IPR046884">
    <property type="entry name" value="MnmA-like_central"/>
</dbReference>
<dbReference type="SUPFAM" id="SSF52402">
    <property type="entry name" value="Adenine nucleotide alpha hydrolases-like"/>
    <property type="match status" value="1"/>
</dbReference>
<evidence type="ECO:0000256" key="1">
    <source>
        <dbReference type="ARBA" id="ARBA00003986"/>
    </source>
</evidence>
<evidence type="ECO:0000256" key="8">
    <source>
        <dbReference type="ARBA" id="ARBA00022741"/>
    </source>
</evidence>
<evidence type="ECO:0000313" key="15">
    <source>
        <dbReference type="EMBL" id="KAK9892227.1"/>
    </source>
</evidence>
<feature type="domain" description="tRNA-specific 2-thiouridylase MnmA-like C-terminal" evidence="13">
    <location>
        <begin position="320"/>
        <end position="397"/>
    </location>
</feature>
<evidence type="ECO:0000259" key="13">
    <source>
        <dbReference type="Pfam" id="PF20258"/>
    </source>
</evidence>
<dbReference type="GO" id="GO:0005739">
    <property type="term" value="C:mitochondrion"/>
    <property type="evidence" value="ECO:0007669"/>
    <property type="project" value="UniProtKB-SubCell"/>
</dbReference>